<dbReference type="GO" id="GO:0016829">
    <property type="term" value="F:lyase activity"/>
    <property type="evidence" value="ECO:0007669"/>
    <property type="project" value="UniProtKB-KW"/>
</dbReference>
<evidence type="ECO:0000313" key="2">
    <source>
        <dbReference type="Proteomes" id="UP000198582"/>
    </source>
</evidence>
<dbReference type="EMBL" id="FOEF01000036">
    <property type="protein sequence ID" value="SEP54092.1"/>
    <property type="molecule type" value="Genomic_DNA"/>
</dbReference>
<organism evidence="1 2">
    <name type="scientific">Amycolatopsis saalfeldensis</name>
    <dbReference type="NCBI Taxonomy" id="394193"/>
    <lineage>
        <taxon>Bacteria</taxon>
        <taxon>Bacillati</taxon>
        <taxon>Actinomycetota</taxon>
        <taxon>Actinomycetes</taxon>
        <taxon>Pseudonocardiales</taxon>
        <taxon>Pseudonocardiaceae</taxon>
        <taxon>Amycolatopsis</taxon>
    </lineage>
</organism>
<dbReference type="AlphaFoldDB" id="A0A1H8YPY1"/>
<gene>
    <name evidence="1" type="ORF">SAMN04489732_13649</name>
</gene>
<evidence type="ECO:0000313" key="1">
    <source>
        <dbReference type="EMBL" id="SEP54092.1"/>
    </source>
</evidence>
<dbReference type="STRING" id="394193.SAMN04489732_13649"/>
<proteinExistence type="predicted"/>
<name>A0A1H8YPY1_9PSEU</name>
<reference evidence="2" key="1">
    <citation type="submission" date="2016-10" db="EMBL/GenBank/DDBJ databases">
        <authorList>
            <person name="Varghese N."/>
            <person name="Submissions S."/>
        </authorList>
    </citation>
    <scope>NUCLEOTIDE SEQUENCE [LARGE SCALE GENOMIC DNA]</scope>
    <source>
        <strain evidence="2">DSM 44993</strain>
    </source>
</reference>
<dbReference type="OrthoDB" id="7054396at2"/>
<protein>
    <submittedName>
        <fullName evidence="1">DNA repair photolyase</fullName>
    </submittedName>
</protein>
<dbReference type="RefSeq" id="WP_091629157.1">
    <property type="nucleotide sequence ID" value="NZ_FOEF01000036.1"/>
</dbReference>
<sequence length="420" mass="47052">MTRTPVALDTAISRGTRALRMMPAEQIARLDPYMAQFIGYRKSGLSMNNIIGCPLDCAYCVRHFWGNFEQKIPQLIETTANAVQALVDHPGFAPHVTPIQLYNKATDPFLPAVKPELFAALHDLDRRGLTNLVLLITRFRVTDADMAELESLTHLRVTLLFTYSGIEDTRIEPIAKSSITLTSLQTAGRTPGRRTKVILYWRPIVPGWNDHPDTMNRVLDAGRDADGIVFTGYYHKPENAEFITSLGIPLPYGLDDVARRKAMPAEIDEKVVAAWKKSGISTPLYRKTSCGVAAAHGVADYNGHWGVNDLCDICPLAQQTLCRDAHRAPTTSELDAIFDTLGYSSPVAFDDGHVWTRGLSEQQRYPIQHQTGYQIWDTTLPHFHGNHGRSLVGFTPDEADQHHIAEVRRDLEHQTRFDDE</sequence>
<keyword evidence="2" id="KW-1185">Reference proteome</keyword>
<dbReference type="Proteomes" id="UP000198582">
    <property type="component" value="Unassembled WGS sequence"/>
</dbReference>
<accession>A0A1H8YPY1</accession>
<keyword evidence="1" id="KW-0456">Lyase</keyword>